<evidence type="ECO:0000313" key="24">
    <source>
        <dbReference type="WBParaSite" id="EVEC_0000390601-mRNA-1"/>
    </source>
</evidence>
<comment type="catalytic activity">
    <reaction evidence="1">
        <text>S-ubiquitinyl-[E2 ubiquitin-conjugating enzyme]-L-cysteine + [acceptor protein]-L-lysine = [E2 ubiquitin-conjugating enzyme]-L-cysteine + N(6)-ubiquitinyl-[acceptor protein]-L-lysine.</text>
        <dbReference type="EC" id="2.3.2.27"/>
    </reaction>
</comment>
<dbReference type="Pfam" id="PF25563">
    <property type="entry name" value="TPR_SYVN1_N"/>
    <property type="match status" value="1"/>
</dbReference>
<sequence length="632" mass="70113">MAQASALLFISASFVLTVLTIGNAFVQKKQFYPSVVYITKSSPSMAVMYIQGLVAAYIMFHLARKLFFGQLRAAETEHLTERTWHAIMETCLAFTVFREDFSPRFVMLFVLLLFVKSFHWLSEDRVDFMERSPIITLLFHVRMISLLAFLSMLDSYFVSHAYFTTLLKGASVQIVFGFEYAILMTTVLHVTIKYILHMHDLRRVHPWENKAVYLLYSELIINLLRCLLYVVFVAIMIRLHTFPLFSIRPLYLSIRAFHKAVTDVILSRRAIHAMNNLFPLATEQELAQGDNTCIICREEMTVASGPKKLPCNHIFHSNCLRSWFQRQQSCPTCRTDILAQRRTTPTAAAPPPRAEAAPGQPRFAQVPPPVVPEVPPNLLPFIAHHFGFPPPPQQQPGFREQQDGQGENSQSVPTTSAGAFSSNTEGSSSTNASNSSVFPPQASWMFPNFPFAQTQNPLMMFPPPPPFVFPTPPSFSGLTDTEVAAMEGRERAAIEARVTCLRNIGVLLDAAVVQLQQYCSVVQSHSASTSGSTTGEAVSSESSLQNKPSAKADAPGPSGSKPVVPGNEQREETKSHATLPTEQATLSSSADMSEIRQRRVQKFAGKAERSGSDEDESQSLNNTGGRNGPEAS</sequence>
<feature type="transmembrane region" description="Helical" evidence="20">
    <location>
        <begin position="46"/>
        <end position="63"/>
    </location>
</feature>
<evidence type="ECO:0000256" key="1">
    <source>
        <dbReference type="ARBA" id="ARBA00000900"/>
    </source>
</evidence>
<evidence type="ECO:0000259" key="21">
    <source>
        <dbReference type="PROSITE" id="PS50089"/>
    </source>
</evidence>
<evidence type="ECO:0000256" key="5">
    <source>
        <dbReference type="ARBA" id="ARBA00012483"/>
    </source>
</evidence>
<evidence type="ECO:0000256" key="19">
    <source>
        <dbReference type="SAM" id="MobiDB-lite"/>
    </source>
</evidence>
<evidence type="ECO:0000256" key="4">
    <source>
        <dbReference type="ARBA" id="ARBA00010089"/>
    </source>
</evidence>
<evidence type="ECO:0000256" key="18">
    <source>
        <dbReference type="PROSITE-ProRule" id="PRU00175"/>
    </source>
</evidence>
<keyword evidence="13 20" id="KW-1133">Transmembrane helix</keyword>
<evidence type="ECO:0000256" key="11">
    <source>
        <dbReference type="ARBA" id="ARBA00022824"/>
    </source>
</evidence>
<evidence type="ECO:0000256" key="13">
    <source>
        <dbReference type="ARBA" id="ARBA00022989"/>
    </source>
</evidence>
<keyword evidence="12" id="KW-0862">Zinc</keyword>
<dbReference type="GO" id="GO:0043161">
    <property type="term" value="P:proteasome-mediated ubiquitin-dependent protein catabolic process"/>
    <property type="evidence" value="ECO:0007669"/>
    <property type="project" value="TreeGrafter"/>
</dbReference>
<feature type="compositionally biased region" description="Polar residues" evidence="19">
    <location>
        <begin position="576"/>
        <end position="591"/>
    </location>
</feature>
<comment type="similarity">
    <text evidence="4">Belongs to the HRD1 family.</text>
</comment>
<dbReference type="GO" id="GO:0036503">
    <property type="term" value="P:ERAD pathway"/>
    <property type="evidence" value="ECO:0007669"/>
    <property type="project" value="TreeGrafter"/>
</dbReference>
<evidence type="ECO:0000256" key="12">
    <source>
        <dbReference type="ARBA" id="ARBA00022833"/>
    </source>
</evidence>
<dbReference type="SMART" id="SM00184">
    <property type="entry name" value="RING"/>
    <property type="match status" value="1"/>
</dbReference>
<dbReference type="GO" id="GO:0016567">
    <property type="term" value="P:protein ubiquitination"/>
    <property type="evidence" value="ECO:0007669"/>
    <property type="project" value="UniProtKB-UniPathway"/>
</dbReference>
<reference evidence="24" key="1">
    <citation type="submission" date="2017-02" db="UniProtKB">
        <authorList>
            <consortium name="WormBaseParasite"/>
        </authorList>
    </citation>
    <scope>IDENTIFICATION</scope>
</reference>
<organism evidence="24">
    <name type="scientific">Enterobius vermicularis</name>
    <name type="common">Human pinworm</name>
    <dbReference type="NCBI Taxonomy" id="51028"/>
    <lineage>
        <taxon>Eukaryota</taxon>
        <taxon>Metazoa</taxon>
        <taxon>Ecdysozoa</taxon>
        <taxon>Nematoda</taxon>
        <taxon>Chromadorea</taxon>
        <taxon>Rhabditida</taxon>
        <taxon>Spirurina</taxon>
        <taxon>Oxyuridomorpha</taxon>
        <taxon>Oxyuroidea</taxon>
        <taxon>Oxyuridae</taxon>
        <taxon>Enterobius</taxon>
    </lineage>
</organism>
<feature type="transmembrane region" description="Helical" evidence="20">
    <location>
        <begin position="213"/>
        <end position="237"/>
    </location>
</feature>
<keyword evidence="9 18" id="KW-0863">Zinc-finger</keyword>
<feature type="transmembrane region" description="Helical" evidence="20">
    <location>
        <begin position="170"/>
        <end position="192"/>
    </location>
</feature>
<dbReference type="PANTHER" id="PTHR22763:SF184">
    <property type="entry name" value="E3 UBIQUITIN-PROTEIN LIGASE SYNOVIOLIN"/>
    <property type="match status" value="1"/>
</dbReference>
<dbReference type="OrthoDB" id="7759664at2759"/>
<keyword evidence="23" id="KW-1185">Reference proteome</keyword>
<accession>A0A0N4V1R6</accession>
<dbReference type="InterPro" id="IPR050731">
    <property type="entry name" value="HRD1_E3_ubiq-ligases"/>
</dbReference>
<dbReference type="GO" id="GO:0008270">
    <property type="term" value="F:zinc ion binding"/>
    <property type="evidence" value="ECO:0007669"/>
    <property type="project" value="UniProtKB-KW"/>
</dbReference>
<reference evidence="22 23" key="2">
    <citation type="submission" date="2018-10" db="EMBL/GenBank/DDBJ databases">
        <authorList>
            <consortium name="Pathogen Informatics"/>
        </authorList>
    </citation>
    <scope>NUCLEOTIDE SEQUENCE [LARGE SCALE GENOMIC DNA]</scope>
</reference>
<dbReference type="Proteomes" id="UP000274131">
    <property type="component" value="Unassembled WGS sequence"/>
</dbReference>
<dbReference type="PROSITE" id="PS50089">
    <property type="entry name" value="ZF_RING_2"/>
    <property type="match status" value="1"/>
</dbReference>
<feature type="transmembrane region" description="Helical" evidence="20">
    <location>
        <begin position="134"/>
        <end position="158"/>
    </location>
</feature>
<evidence type="ECO:0000256" key="20">
    <source>
        <dbReference type="SAM" id="Phobius"/>
    </source>
</evidence>
<evidence type="ECO:0000256" key="17">
    <source>
        <dbReference type="ARBA" id="ARBA00078468"/>
    </source>
</evidence>
<feature type="domain" description="RING-type" evidence="21">
    <location>
        <begin position="293"/>
        <end position="334"/>
    </location>
</feature>
<dbReference type="UniPathway" id="UPA00143"/>
<evidence type="ECO:0000256" key="9">
    <source>
        <dbReference type="ARBA" id="ARBA00022771"/>
    </source>
</evidence>
<keyword evidence="7 20" id="KW-0812">Transmembrane</keyword>
<dbReference type="AlphaFoldDB" id="A0A0N4V1R6"/>
<keyword evidence="14 20" id="KW-0472">Membrane</keyword>
<dbReference type="FunFam" id="3.30.40.10:FF:000088">
    <property type="entry name" value="E3 ubiquitin-protein ligase synoviolin"/>
    <property type="match status" value="1"/>
</dbReference>
<evidence type="ECO:0000313" key="22">
    <source>
        <dbReference type="EMBL" id="VDD88471.1"/>
    </source>
</evidence>
<protein>
    <recommendedName>
        <fullName evidence="15">E3 ubiquitin-protein ligase hrd-1</fullName>
        <ecNumber evidence="5">2.3.2.27</ecNumber>
    </recommendedName>
    <alternativeName>
        <fullName evidence="17">RING-type E3 ubiquitin transferase hrd-1</fullName>
    </alternativeName>
    <alternativeName>
        <fullName evidence="16">Suppressor/enhancer of lin-12</fullName>
    </alternativeName>
</protein>
<dbReference type="WBParaSite" id="EVEC_0000390601-mRNA-1">
    <property type="protein sequence ID" value="EVEC_0000390601-mRNA-1"/>
    <property type="gene ID" value="EVEC_0000390601"/>
</dbReference>
<dbReference type="PANTHER" id="PTHR22763">
    <property type="entry name" value="RING ZINC FINGER PROTEIN"/>
    <property type="match status" value="1"/>
</dbReference>
<evidence type="ECO:0000256" key="15">
    <source>
        <dbReference type="ARBA" id="ARBA00070586"/>
    </source>
</evidence>
<dbReference type="STRING" id="51028.A0A0N4V1R6"/>
<name>A0A0N4V1R6_ENTVE</name>
<feature type="region of interest" description="Disordered" evidence="19">
    <location>
        <begin position="382"/>
        <end position="436"/>
    </location>
</feature>
<evidence type="ECO:0000256" key="7">
    <source>
        <dbReference type="ARBA" id="ARBA00022692"/>
    </source>
</evidence>
<gene>
    <name evidence="22" type="ORF">EVEC_LOCUS3614</name>
</gene>
<feature type="compositionally biased region" description="Low complexity" evidence="19">
    <location>
        <begin position="421"/>
        <end position="436"/>
    </location>
</feature>
<dbReference type="CDD" id="cd16479">
    <property type="entry name" value="RING-H2_synoviolin"/>
    <property type="match status" value="1"/>
</dbReference>
<evidence type="ECO:0000256" key="8">
    <source>
        <dbReference type="ARBA" id="ARBA00022723"/>
    </source>
</evidence>
<dbReference type="InterPro" id="IPR058051">
    <property type="entry name" value="Znf_RING_synoviolin"/>
</dbReference>
<dbReference type="EMBL" id="UXUI01007637">
    <property type="protein sequence ID" value="VDD88471.1"/>
    <property type="molecule type" value="Genomic_DNA"/>
</dbReference>
<feature type="region of interest" description="Disordered" evidence="19">
    <location>
        <begin position="342"/>
        <end position="369"/>
    </location>
</feature>
<evidence type="ECO:0000256" key="2">
    <source>
        <dbReference type="ARBA" id="ARBA00004477"/>
    </source>
</evidence>
<evidence type="ECO:0000313" key="23">
    <source>
        <dbReference type="Proteomes" id="UP000274131"/>
    </source>
</evidence>
<feature type="compositionally biased region" description="Low complexity" evidence="19">
    <location>
        <begin position="555"/>
        <end position="566"/>
    </location>
</feature>
<dbReference type="SUPFAM" id="SSF57850">
    <property type="entry name" value="RING/U-box"/>
    <property type="match status" value="1"/>
</dbReference>
<dbReference type="InterPro" id="IPR013083">
    <property type="entry name" value="Znf_RING/FYVE/PHD"/>
</dbReference>
<evidence type="ECO:0000256" key="6">
    <source>
        <dbReference type="ARBA" id="ARBA00022679"/>
    </source>
</evidence>
<feature type="compositionally biased region" description="Low complexity" evidence="19">
    <location>
        <begin position="395"/>
        <end position="405"/>
    </location>
</feature>
<evidence type="ECO:0000256" key="10">
    <source>
        <dbReference type="ARBA" id="ARBA00022786"/>
    </source>
</evidence>
<feature type="compositionally biased region" description="Low complexity" evidence="19">
    <location>
        <begin position="525"/>
        <end position="543"/>
    </location>
</feature>
<evidence type="ECO:0000256" key="14">
    <source>
        <dbReference type="ARBA" id="ARBA00023136"/>
    </source>
</evidence>
<comment type="subcellular location">
    <subcellularLocation>
        <location evidence="2">Endoplasmic reticulum membrane</location>
        <topology evidence="2">Multi-pass membrane protein</topology>
    </subcellularLocation>
</comment>
<comment type="pathway">
    <text evidence="3">Protein modification; protein ubiquitination.</text>
</comment>
<dbReference type="InterPro" id="IPR001841">
    <property type="entry name" value="Znf_RING"/>
</dbReference>
<feature type="transmembrane region" description="Helical" evidence="20">
    <location>
        <begin position="6"/>
        <end position="26"/>
    </location>
</feature>
<evidence type="ECO:0000256" key="16">
    <source>
        <dbReference type="ARBA" id="ARBA00075113"/>
    </source>
</evidence>
<dbReference type="GO" id="GO:0061630">
    <property type="term" value="F:ubiquitin protein ligase activity"/>
    <property type="evidence" value="ECO:0007669"/>
    <property type="project" value="UniProtKB-EC"/>
</dbReference>
<dbReference type="Gene3D" id="3.30.40.10">
    <property type="entry name" value="Zinc/RING finger domain, C3HC4 (zinc finger)"/>
    <property type="match status" value="1"/>
</dbReference>
<dbReference type="GO" id="GO:0005789">
    <property type="term" value="C:endoplasmic reticulum membrane"/>
    <property type="evidence" value="ECO:0007669"/>
    <property type="project" value="UniProtKB-SubCell"/>
</dbReference>
<keyword evidence="6" id="KW-0808">Transferase</keyword>
<proteinExistence type="inferred from homology"/>
<dbReference type="Pfam" id="PF13639">
    <property type="entry name" value="zf-RING_2"/>
    <property type="match status" value="1"/>
</dbReference>
<dbReference type="EC" id="2.3.2.27" evidence="5"/>
<keyword evidence="11" id="KW-0256">Endoplasmic reticulum</keyword>
<keyword evidence="8" id="KW-0479">Metal-binding</keyword>
<feature type="region of interest" description="Disordered" evidence="19">
    <location>
        <begin position="525"/>
        <end position="632"/>
    </location>
</feature>
<keyword evidence="10" id="KW-0833">Ubl conjugation pathway</keyword>
<evidence type="ECO:0000256" key="3">
    <source>
        <dbReference type="ARBA" id="ARBA00004906"/>
    </source>
</evidence>
<feature type="transmembrane region" description="Helical" evidence="20">
    <location>
        <begin position="105"/>
        <end position="122"/>
    </location>
</feature>
<dbReference type="InterPro" id="IPR057992">
    <property type="entry name" value="TPR_SYVN1_N"/>
</dbReference>
<feature type="compositionally biased region" description="Polar residues" evidence="19">
    <location>
        <begin position="406"/>
        <end position="420"/>
    </location>
</feature>